<dbReference type="HOGENOM" id="CLU_050219_1_0_9"/>
<dbReference type="EMBL" id="CP003108">
    <property type="protein sequence ID" value="AET67574.1"/>
    <property type="molecule type" value="Genomic_DNA"/>
</dbReference>
<keyword evidence="2" id="KW-1185">Reference proteome</keyword>
<reference evidence="2" key="1">
    <citation type="submission" date="2011-11" db="EMBL/GenBank/DDBJ databases">
        <title>Complete sequence of Desulfosporosinus orientis DSM 765.</title>
        <authorList>
            <person name="Lucas S."/>
            <person name="Han J."/>
            <person name="Lapidus A."/>
            <person name="Cheng J.-F."/>
            <person name="Goodwin L."/>
            <person name="Pitluck S."/>
            <person name="Peters L."/>
            <person name="Ovchinnikova G."/>
            <person name="Teshima H."/>
            <person name="Detter J.C."/>
            <person name="Han C."/>
            <person name="Tapia R."/>
            <person name="Land M."/>
            <person name="Hauser L."/>
            <person name="Kyrpides N."/>
            <person name="Ivanova N."/>
            <person name="Pagani I."/>
            <person name="Pester M."/>
            <person name="Spring S."/>
            <person name="Ollivier B."/>
            <person name="Rattei T."/>
            <person name="Klenk H.-P."/>
            <person name="Wagner M."/>
            <person name="Loy A."/>
            <person name="Woyke T."/>
        </authorList>
    </citation>
    <scope>NUCLEOTIDE SEQUENCE [LARGE SCALE GENOMIC DNA]</scope>
    <source>
        <strain evidence="2">ATCC 19365 / DSM 765 / NCIMB 8382 / VKM B-1628</strain>
    </source>
</reference>
<protein>
    <submittedName>
        <fullName evidence="1">Uncharacterized protein</fullName>
    </submittedName>
</protein>
<name>G7WD89_DESOD</name>
<reference evidence="1 2" key="2">
    <citation type="journal article" date="2012" name="J. Bacteriol.">
        <title>Complete genome sequences of Desulfosporosinus orientis DSM765T, Desulfosporosinus youngiae DSM17734T, Desulfosporosinus meridiei DSM13257T, and Desulfosporosinus acidiphilus DSM22704T.</title>
        <authorList>
            <person name="Pester M."/>
            <person name="Brambilla E."/>
            <person name="Alazard D."/>
            <person name="Rattei T."/>
            <person name="Weinmaier T."/>
            <person name="Han J."/>
            <person name="Lucas S."/>
            <person name="Lapidus A."/>
            <person name="Cheng J.F."/>
            <person name="Goodwin L."/>
            <person name="Pitluck S."/>
            <person name="Peters L."/>
            <person name="Ovchinnikova G."/>
            <person name="Teshima H."/>
            <person name="Detter J.C."/>
            <person name="Han C.S."/>
            <person name="Tapia R."/>
            <person name="Land M.L."/>
            <person name="Hauser L."/>
            <person name="Kyrpides N.C."/>
            <person name="Ivanova N.N."/>
            <person name="Pagani I."/>
            <person name="Huntmann M."/>
            <person name="Wei C.L."/>
            <person name="Davenport K.W."/>
            <person name="Daligault H."/>
            <person name="Chain P.S."/>
            <person name="Chen A."/>
            <person name="Mavromatis K."/>
            <person name="Markowitz V."/>
            <person name="Szeto E."/>
            <person name="Mikhailova N."/>
            <person name="Pati A."/>
            <person name="Wagner M."/>
            <person name="Woyke T."/>
            <person name="Ollivier B."/>
            <person name="Klenk H.P."/>
            <person name="Spring S."/>
            <person name="Loy A."/>
        </authorList>
    </citation>
    <scope>NUCLEOTIDE SEQUENCE [LARGE SCALE GENOMIC DNA]</scope>
    <source>
        <strain evidence="2">ATCC 19365 / DSM 765 / NCIMB 8382 / VKM B-1628</strain>
    </source>
</reference>
<dbReference type="STRING" id="768706.Desor_1956"/>
<sequence length="354" mass="41016">MSLYVRIEIQECCLGKEDKPEEYTNLPLQSRMHRMMNEGRIKQCIHPNHDDCSERIVQAHSIQNHKILKSIAVNGNVVMIMPECTEKSFELAAKPKGRNVASTIWGFCGYHDKTVFQPIEDKDYTGSPQQNFLFAYRAFAYEYHKKHEAYKALRARLNTKPSFVKDDSYINVLKGHEAALNDLAYLKSKFDKALLEDNYSIIDTVCLKFEGTSKVAVCSGFNLEFDILGNQLNDVRSLGSERLKFLTFNLFPQNRETIVQFSWLHEDEGFYEGFKCQLLSLSLKEQVKFLNNLIPSYCENTTLNPDYYSGLSYYEKCALLDVFRATFSLQDDLQKKTLLREPKYDLFRNLNIGN</sequence>
<dbReference type="Proteomes" id="UP000006346">
    <property type="component" value="Chromosome"/>
</dbReference>
<evidence type="ECO:0000313" key="1">
    <source>
        <dbReference type="EMBL" id="AET67574.1"/>
    </source>
</evidence>
<proteinExistence type="predicted"/>
<organism evidence="1 2">
    <name type="scientific">Desulfosporosinus orientis (strain ATCC 19365 / DSM 765 / NCIMB 8382 / VKM B-1628 / Singapore I)</name>
    <name type="common">Desulfotomaculum orientis</name>
    <dbReference type="NCBI Taxonomy" id="768706"/>
    <lineage>
        <taxon>Bacteria</taxon>
        <taxon>Bacillati</taxon>
        <taxon>Bacillota</taxon>
        <taxon>Clostridia</taxon>
        <taxon>Eubacteriales</taxon>
        <taxon>Desulfitobacteriaceae</taxon>
        <taxon>Desulfosporosinus</taxon>
    </lineage>
</organism>
<gene>
    <name evidence="1" type="ordered locus">Desor_1956</name>
</gene>
<dbReference type="PATRIC" id="fig|768706.3.peg.1965"/>
<dbReference type="KEGG" id="dor:Desor_1956"/>
<dbReference type="AlphaFoldDB" id="G7WD89"/>
<dbReference type="eggNOG" id="COG3012">
    <property type="taxonomic scope" value="Bacteria"/>
</dbReference>
<evidence type="ECO:0000313" key="2">
    <source>
        <dbReference type="Proteomes" id="UP000006346"/>
    </source>
</evidence>
<accession>G7WD89</accession>